<comment type="caution">
    <text evidence="8">The sequence shown here is derived from an EMBL/GenBank/DDBJ whole genome shotgun (WGS) entry which is preliminary data.</text>
</comment>
<dbReference type="Pfam" id="PF00398">
    <property type="entry name" value="RrnaAD"/>
    <property type="match status" value="1"/>
</dbReference>
<dbReference type="GO" id="GO:0005829">
    <property type="term" value="C:cytosol"/>
    <property type="evidence" value="ECO:0007669"/>
    <property type="project" value="TreeGrafter"/>
</dbReference>
<dbReference type="PROSITE" id="PS01131">
    <property type="entry name" value="RRNA_A_DIMETH"/>
    <property type="match status" value="1"/>
</dbReference>
<feature type="binding site" evidence="5">
    <location>
        <position position="141"/>
    </location>
    <ligand>
        <name>S-adenosyl-L-methionine</name>
        <dbReference type="ChEBI" id="CHEBI:59789"/>
    </ligand>
</feature>
<evidence type="ECO:0000256" key="5">
    <source>
        <dbReference type="PROSITE-ProRule" id="PRU01026"/>
    </source>
</evidence>
<keyword evidence="3 5" id="KW-0949">S-adenosyl-L-methionine</keyword>
<feature type="domain" description="Ribosomal RNA adenine methylase transferase N-terminal" evidence="7">
    <location>
        <begin position="59"/>
        <end position="223"/>
    </location>
</feature>
<organism evidence="8 9">
    <name type="scientific">Nocardiopsis composta</name>
    <dbReference type="NCBI Taxonomy" id="157465"/>
    <lineage>
        <taxon>Bacteria</taxon>
        <taxon>Bacillati</taxon>
        <taxon>Actinomycetota</taxon>
        <taxon>Actinomycetes</taxon>
        <taxon>Streptosporangiales</taxon>
        <taxon>Nocardiopsidaceae</taxon>
        <taxon>Nocardiopsis</taxon>
    </lineage>
</organism>
<evidence type="ECO:0000256" key="2">
    <source>
        <dbReference type="ARBA" id="ARBA00022679"/>
    </source>
</evidence>
<keyword evidence="2 5" id="KW-0808">Transferase</keyword>
<evidence type="ECO:0000256" key="4">
    <source>
        <dbReference type="ARBA" id="ARBA00022884"/>
    </source>
</evidence>
<evidence type="ECO:0000313" key="9">
    <source>
        <dbReference type="Proteomes" id="UP000572635"/>
    </source>
</evidence>
<dbReference type="GO" id="GO:0003723">
    <property type="term" value="F:RNA binding"/>
    <property type="evidence" value="ECO:0007669"/>
    <property type="project" value="UniProtKB-UniRule"/>
</dbReference>
<dbReference type="PANTHER" id="PTHR11727">
    <property type="entry name" value="DIMETHYLADENOSINE TRANSFERASE"/>
    <property type="match status" value="1"/>
</dbReference>
<keyword evidence="1 5" id="KW-0489">Methyltransferase</keyword>
<gene>
    <name evidence="8" type="ORF">HDA36_001575</name>
</gene>
<dbReference type="Proteomes" id="UP000572635">
    <property type="component" value="Unassembled WGS sequence"/>
</dbReference>
<dbReference type="InterPro" id="IPR020598">
    <property type="entry name" value="rRNA_Ade_methylase_Trfase_N"/>
</dbReference>
<feature type="binding site" evidence="5">
    <location>
        <position position="125"/>
    </location>
    <ligand>
        <name>S-adenosyl-L-methionine</name>
        <dbReference type="ChEBI" id="CHEBI:59789"/>
    </ligand>
</feature>
<dbReference type="InterPro" id="IPR023165">
    <property type="entry name" value="rRNA_Ade_diMease-like_C"/>
</dbReference>
<dbReference type="InterPro" id="IPR020596">
    <property type="entry name" value="rRNA_Ade_Mease_Trfase_CS"/>
</dbReference>
<dbReference type="Gene3D" id="1.10.8.100">
    <property type="entry name" value="Ribosomal RNA adenine dimethylase-like, domain 2"/>
    <property type="match status" value="1"/>
</dbReference>
<dbReference type="GO" id="GO:0052910">
    <property type="term" value="F:23S rRNA (adenine(2085)-N(6))-dimethyltransferase activity"/>
    <property type="evidence" value="ECO:0007669"/>
    <property type="project" value="UniProtKB-EC"/>
</dbReference>
<accession>A0A7W8QJD6</accession>
<feature type="binding site" evidence="5">
    <location>
        <position position="79"/>
    </location>
    <ligand>
        <name>S-adenosyl-L-methionine</name>
        <dbReference type="ChEBI" id="CHEBI:59789"/>
    </ligand>
</feature>
<dbReference type="Gene3D" id="3.40.50.150">
    <property type="entry name" value="Vaccinia Virus protein VP39"/>
    <property type="match status" value="1"/>
</dbReference>
<dbReference type="EMBL" id="JACHDB010000001">
    <property type="protein sequence ID" value="MBB5431491.1"/>
    <property type="molecule type" value="Genomic_DNA"/>
</dbReference>
<dbReference type="InterPro" id="IPR001737">
    <property type="entry name" value="KsgA/Erm"/>
</dbReference>
<sequence>MPEDRRSGRRGGRGRAADAAGPAAPGGRDRRDPGRSRPRSRADRNRRVFGQNFLVDSRAVHRFVDVAAPGADDLVLEVGPGEGRITRAVSRKCRRVIAYEIDGRIAGRLRESLGSDSGINVVNRDFLKSQPPREPFSVVGNIPFSATSKIIDWCLEARSLRSATFITQLEYARKRTGDYGRWSRLTVATWPDFRWGIADRIPRHKFRPVPKVDAGVMRIERRGEPLLPRSLRGDYLAMVDAGFTGKGGSLHASLRRMHRTARVNAAFREARLDPDTVVAFVHPDQWITLFRVLHDA</sequence>
<comment type="similarity">
    <text evidence="5">Belongs to the class I-like SAM-binding methyltransferase superfamily. rRNA adenine N(6)-methyltransferase family.</text>
</comment>
<feature type="binding site" evidence="5">
    <location>
        <position position="52"/>
    </location>
    <ligand>
        <name>S-adenosyl-L-methionine</name>
        <dbReference type="ChEBI" id="CHEBI:59789"/>
    </ligand>
</feature>
<dbReference type="InterPro" id="IPR029063">
    <property type="entry name" value="SAM-dependent_MTases_sf"/>
</dbReference>
<name>A0A7W8QJD6_9ACTN</name>
<feature type="binding site" evidence="5">
    <location>
        <position position="54"/>
    </location>
    <ligand>
        <name>S-adenosyl-L-methionine</name>
        <dbReference type="ChEBI" id="CHEBI:59789"/>
    </ligand>
</feature>
<dbReference type="NCBIfam" id="NF000337">
    <property type="entry name" value="erm_SHROVE"/>
    <property type="match status" value="1"/>
</dbReference>
<dbReference type="PANTHER" id="PTHR11727:SF7">
    <property type="entry name" value="DIMETHYLADENOSINE TRANSFERASE-RELATED"/>
    <property type="match status" value="1"/>
</dbReference>
<dbReference type="CDD" id="cd02440">
    <property type="entry name" value="AdoMet_MTases"/>
    <property type="match status" value="1"/>
</dbReference>
<dbReference type="GO" id="GO:0000179">
    <property type="term" value="F:rRNA (adenine-N6,N6-)-dimethyltransferase activity"/>
    <property type="evidence" value="ECO:0007669"/>
    <property type="project" value="UniProtKB-UniRule"/>
</dbReference>
<feature type="compositionally biased region" description="Low complexity" evidence="6">
    <location>
        <begin position="17"/>
        <end position="26"/>
    </location>
</feature>
<dbReference type="AlphaFoldDB" id="A0A7W8QJD6"/>
<evidence type="ECO:0000259" key="7">
    <source>
        <dbReference type="SMART" id="SM00650"/>
    </source>
</evidence>
<evidence type="ECO:0000256" key="1">
    <source>
        <dbReference type="ARBA" id="ARBA00022603"/>
    </source>
</evidence>
<feature type="binding site" evidence="5">
    <location>
        <position position="100"/>
    </location>
    <ligand>
        <name>S-adenosyl-L-methionine</name>
        <dbReference type="ChEBI" id="CHEBI:59789"/>
    </ligand>
</feature>
<protein>
    <submittedName>
        <fullName evidence="8">23S rRNA (Adenine-N6)-dimethyltransferase</fullName>
        <ecNumber evidence="8">2.1.1.184</ecNumber>
    </submittedName>
</protein>
<keyword evidence="9" id="KW-1185">Reference proteome</keyword>
<proteinExistence type="inferred from homology"/>
<dbReference type="NCBIfam" id="NF000499">
    <property type="entry name" value="Erm23S_rRNA_broad"/>
    <property type="match status" value="1"/>
</dbReference>
<dbReference type="SUPFAM" id="SSF53335">
    <property type="entry name" value="S-adenosyl-L-methionine-dependent methyltransferases"/>
    <property type="match status" value="1"/>
</dbReference>
<feature type="region of interest" description="Disordered" evidence="6">
    <location>
        <begin position="1"/>
        <end position="45"/>
    </location>
</feature>
<keyword evidence="4 5" id="KW-0694">RNA-binding</keyword>
<evidence type="ECO:0000256" key="3">
    <source>
        <dbReference type="ARBA" id="ARBA00022691"/>
    </source>
</evidence>
<feature type="compositionally biased region" description="Basic and acidic residues" evidence="6">
    <location>
        <begin position="27"/>
        <end position="45"/>
    </location>
</feature>
<dbReference type="RefSeq" id="WP_312893527.1">
    <property type="nucleotide sequence ID" value="NZ_JACHDB010000001.1"/>
</dbReference>
<evidence type="ECO:0000313" key="8">
    <source>
        <dbReference type="EMBL" id="MBB5431491.1"/>
    </source>
</evidence>
<dbReference type="SMART" id="SM00650">
    <property type="entry name" value="rADc"/>
    <property type="match status" value="1"/>
</dbReference>
<dbReference type="PROSITE" id="PS51689">
    <property type="entry name" value="SAM_RNA_A_N6_MT"/>
    <property type="match status" value="1"/>
</dbReference>
<evidence type="ECO:0000256" key="6">
    <source>
        <dbReference type="SAM" id="MobiDB-lite"/>
    </source>
</evidence>
<reference evidence="8 9" key="1">
    <citation type="submission" date="2020-08" db="EMBL/GenBank/DDBJ databases">
        <title>Sequencing the genomes of 1000 actinobacteria strains.</title>
        <authorList>
            <person name="Klenk H.-P."/>
        </authorList>
    </citation>
    <scope>NUCLEOTIDE SEQUENCE [LARGE SCALE GENOMIC DNA]</scope>
    <source>
        <strain evidence="8 9">DSM 44551</strain>
    </source>
</reference>
<dbReference type="EC" id="2.1.1.184" evidence="8"/>